<organism evidence="5 6">
    <name type="scientific">Urbifossiella limnaea</name>
    <dbReference type="NCBI Taxonomy" id="2528023"/>
    <lineage>
        <taxon>Bacteria</taxon>
        <taxon>Pseudomonadati</taxon>
        <taxon>Planctomycetota</taxon>
        <taxon>Planctomycetia</taxon>
        <taxon>Gemmatales</taxon>
        <taxon>Gemmataceae</taxon>
        <taxon>Urbifossiella</taxon>
    </lineage>
</organism>
<dbReference type="InterPro" id="IPR036390">
    <property type="entry name" value="WH_DNA-bd_sf"/>
</dbReference>
<name>A0A517XU09_9BACT</name>
<reference evidence="5 6" key="1">
    <citation type="submission" date="2019-02" db="EMBL/GenBank/DDBJ databases">
        <title>Deep-cultivation of Planctomycetes and their phenomic and genomic characterization uncovers novel biology.</title>
        <authorList>
            <person name="Wiegand S."/>
            <person name="Jogler M."/>
            <person name="Boedeker C."/>
            <person name="Pinto D."/>
            <person name="Vollmers J."/>
            <person name="Rivas-Marin E."/>
            <person name="Kohn T."/>
            <person name="Peeters S.H."/>
            <person name="Heuer A."/>
            <person name="Rast P."/>
            <person name="Oberbeckmann S."/>
            <person name="Bunk B."/>
            <person name="Jeske O."/>
            <person name="Meyerdierks A."/>
            <person name="Storesund J.E."/>
            <person name="Kallscheuer N."/>
            <person name="Luecker S."/>
            <person name="Lage O.M."/>
            <person name="Pohl T."/>
            <person name="Merkel B.J."/>
            <person name="Hornburger P."/>
            <person name="Mueller R.-W."/>
            <person name="Bruemmer F."/>
            <person name="Labrenz M."/>
            <person name="Spormann A.M."/>
            <person name="Op den Camp H."/>
            <person name="Overmann J."/>
            <person name="Amann R."/>
            <person name="Jetten M.S.M."/>
            <person name="Mascher T."/>
            <person name="Medema M.H."/>
            <person name="Devos D.P."/>
            <person name="Kaster A.-K."/>
            <person name="Ovreas L."/>
            <person name="Rohde M."/>
            <person name="Galperin M.Y."/>
            <person name="Jogler C."/>
        </authorList>
    </citation>
    <scope>NUCLEOTIDE SEQUENCE [LARGE SCALE GENOMIC DNA]</scope>
    <source>
        <strain evidence="5 6">ETA_A1</strain>
    </source>
</reference>
<dbReference type="NCBIfam" id="NF033788">
    <property type="entry name" value="HTH_metalloreg"/>
    <property type="match status" value="1"/>
</dbReference>
<dbReference type="InterPro" id="IPR051081">
    <property type="entry name" value="HTH_MetalResp_TranReg"/>
</dbReference>
<dbReference type="SUPFAM" id="SSF46785">
    <property type="entry name" value="Winged helix' DNA-binding domain"/>
    <property type="match status" value="1"/>
</dbReference>
<accession>A0A517XU09</accession>
<evidence type="ECO:0000256" key="2">
    <source>
        <dbReference type="ARBA" id="ARBA00023125"/>
    </source>
</evidence>
<dbReference type="Gene3D" id="1.10.10.10">
    <property type="entry name" value="Winged helix-like DNA-binding domain superfamily/Winged helix DNA-binding domain"/>
    <property type="match status" value="1"/>
</dbReference>
<evidence type="ECO:0000256" key="3">
    <source>
        <dbReference type="ARBA" id="ARBA00023163"/>
    </source>
</evidence>
<dbReference type="InterPro" id="IPR001845">
    <property type="entry name" value="HTH_ArsR_DNA-bd_dom"/>
</dbReference>
<dbReference type="EMBL" id="CP036273">
    <property type="protein sequence ID" value="QDU20999.1"/>
    <property type="molecule type" value="Genomic_DNA"/>
</dbReference>
<dbReference type="RefSeq" id="WP_145239520.1">
    <property type="nucleotide sequence ID" value="NZ_CP036273.1"/>
</dbReference>
<dbReference type="Proteomes" id="UP000319576">
    <property type="component" value="Chromosome"/>
</dbReference>
<evidence type="ECO:0000259" key="4">
    <source>
        <dbReference type="PROSITE" id="PS50987"/>
    </source>
</evidence>
<dbReference type="SMART" id="SM00418">
    <property type="entry name" value="HTH_ARSR"/>
    <property type="match status" value="1"/>
</dbReference>
<evidence type="ECO:0000313" key="5">
    <source>
        <dbReference type="EMBL" id="QDU20999.1"/>
    </source>
</evidence>
<protein>
    <submittedName>
        <fullName evidence="5">Putative HTH-type transcriptional regulator</fullName>
    </submittedName>
</protein>
<dbReference type="Pfam" id="PF01022">
    <property type="entry name" value="HTH_5"/>
    <property type="match status" value="1"/>
</dbReference>
<keyword evidence="3" id="KW-0804">Transcription</keyword>
<dbReference type="InterPro" id="IPR036388">
    <property type="entry name" value="WH-like_DNA-bd_sf"/>
</dbReference>
<gene>
    <name evidence="5" type="ORF">ETAA1_29620</name>
</gene>
<dbReference type="KEGG" id="uli:ETAA1_29620"/>
<dbReference type="PRINTS" id="PR00778">
    <property type="entry name" value="HTHARSR"/>
</dbReference>
<dbReference type="GO" id="GO:0003700">
    <property type="term" value="F:DNA-binding transcription factor activity"/>
    <property type="evidence" value="ECO:0007669"/>
    <property type="project" value="InterPro"/>
</dbReference>
<dbReference type="CDD" id="cd00090">
    <property type="entry name" value="HTH_ARSR"/>
    <property type="match status" value="1"/>
</dbReference>
<dbReference type="InterPro" id="IPR011991">
    <property type="entry name" value="ArsR-like_HTH"/>
</dbReference>
<dbReference type="GO" id="GO:0003677">
    <property type="term" value="F:DNA binding"/>
    <property type="evidence" value="ECO:0007669"/>
    <property type="project" value="UniProtKB-KW"/>
</dbReference>
<dbReference type="PROSITE" id="PS50987">
    <property type="entry name" value="HTH_ARSR_2"/>
    <property type="match status" value="1"/>
</dbReference>
<feature type="domain" description="HTH arsR-type" evidence="4">
    <location>
        <begin position="28"/>
        <end position="118"/>
    </location>
</feature>
<proteinExistence type="predicted"/>
<dbReference type="OrthoDB" id="9802016at2"/>
<dbReference type="PANTHER" id="PTHR33154">
    <property type="entry name" value="TRANSCRIPTIONAL REGULATOR, ARSR FAMILY"/>
    <property type="match status" value="1"/>
</dbReference>
<sequence length="118" mass="12329">MPPHRKTAADPEPDCCVPAAVAARAVPDSAAADTQLAALAWAVAHPARVRILRILLARTACVCGELVDQMPLAQSTVSQHLKILKEAGLVQGEIDGPKVCYCVNADGLARLKELVGGL</sequence>
<dbReference type="PANTHER" id="PTHR33154:SF15">
    <property type="entry name" value="REGULATORY PROTEIN ARSR"/>
    <property type="match status" value="1"/>
</dbReference>
<keyword evidence="1" id="KW-0805">Transcription regulation</keyword>
<dbReference type="AlphaFoldDB" id="A0A517XU09"/>
<evidence type="ECO:0000313" key="6">
    <source>
        <dbReference type="Proteomes" id="UP000319576"/>
    </source>
</evidence>
<evidence type="ECO:0000256" key="1">
    <source>
        <dbReference type="ARBA" id="ARBA00023015"/>
    </source>
</evidence>
<keyword evidence="2" id="KW-0238">DNA-binding</keyword>
<keyword evidence="6" id="KW-1185">Reference proteome</keyword>